<protein>
    <submittedName>
        <fullName evidence="2">Uncharacterized protein</fullName>
    </submittedName>
</protein>
<feature type="region of interest" description="Disordered" evidence="1">
    <location>
        <begin position="1"/>
        <end position="22"/>
    </location>
</feature>
<sequence>MRFPHRLNLERHPMTDESTPSFEEQQANVLIGTAEKMIEIWHRLSPEKQAALLARFGSEENALAALVTTQLVAPQHPE</sequence>
<dbReference type="AlphaFoldDB" id="A0A5E7RSM2"/>
<evidence type="ECO:0000313" key="2">
    <source>
        <dbReference type="EMBL" id="VVP76730.1"/>
    </source>
</evidence>
<proteinExistence type="predicted"/>
<dbReference type="EMBL" id="CABVJF010000001">
    <property type="protein sequence ID" value="VVP76730.1"/>
    <property type="molecule type" value="Genomic_DNA"/>
</dbReference>
<dbReference type="RefSeq" id="WP_178084712.1">
    <property type="nucleotide sequence ID" value="NZ_CABVJF010000001.1"/>
</dbReference>
<reference evidence="2 3" key="1">
    <citation type="submission" date="2019-09" db="EMBL/GenBank/DDBJ databases">
        <authorList>
            <person name="Chandra G."/>
            <person name="Truman W A."/>
        </authorList>
    </citation>
    <scope>NUCLEOTIDE SEQUENCE [LARGE SCALE GENOMIC DNA]</scope>
    <source>
        <strain evidence="2">PS928</strain>
    </source>
</reference>
<evidence type="ECO:0000313" key="3">
    <source>
        <dbReference type="Proteomes" id="UP000381378"/>
    </source>
</evidence>
<evidence type="ECO:0000256" key="1">
    <source>
        <dbReference type="SAM" id="MobiDB-lite"/>
    </source>
</evidence>
<name>A0A5E7RSM2_PSEFL</name>
<accession>A0A5E7RSM2</accession>
<dbReference type="Proteomes" id="UP000381378">
    <property type="component" value="Unassembled WGS sequence"/>
</dbReference>
<gene>
    <name evidence="2" type="ORF">PS928_00339</name>
</gene>
<organism evidence="2 3">
    <name type="scientific">Pseudomonas fluorescens</name>
    <dbReference type="NCBI Taxonomy" id="294"/>
    <lineage>
        <taxon>Bacteria</taxon>
        <taxon>Pseudomonadati</taxon>
        <taxon>Pseudomonadota</taxon>
        <taxon>Gammaproteobacteria</taxon>
        <taxon>Pseudomonadales</taxon>
        <taxon>Pseudomonadaceae</taxon>
        <taxon>Pseudomonas</taxon>
    </lineage>
</organism>